<dbReference type="EMBL" id="JAFEJS010000004">
    <property type="protein sequence ID" value="MBT1172733.1"/>
    <property type="molecule type" value="Genomic_DNA"/>
</dbReference>
<feature type="transmembrane region" description="Helical" evidence="1">
    <location>
        <begin position="46"/>
        <end position="70"/>
    </location>
</feature>
<reference evidence="2 3" key="1">
    <citation type="journal article" date="2021" name="Environ. Microbiol.">
        <title>Genetic insights into the dark matter of the mammalian gut microbiota through targeted genome reconstruction.</title>
        <authorList>
            <person name="Lugli G.A."/>
            <person name="Alessandri G."/>
            <person name="Milani C."/>
            <person name="Viappiani A."/>
            <person name="Fontana F."/>
            <person name="Tarracchini C."/>
            <person name="Mancabelli L."/>
            <person name="Argentini C."/>
            <person name="Ruiz L."/>
            <person name="Margolles A."/>
            <person name="van Sinderen D."/>
            <person name="Turroni F."/>
            <person name="Ventura M."/>
        </authorList>
    </citation>
    <scope>NUCLEOTIDE SEQUENCE [LARGE SCALE GENOMIC DNA]</scope>
    <source>
        <strain evidence="2 3">MA2</strain>
    </source>
</reference>
<dbReference type="Pfam" id="PF19700">
    <property type="entry name" value="DUF6198"/>
    <property type="match status" value="1"/>
</dbReference>
<protein>
    <submittedName>
        <fullName evidence="2">YitT family protein</fullName>
    </submittedName>
</protein>
<feature type="transmembrane region" description="Helical" evidence="1">
    <location>
        <begin position="82"/>
        <end position="102"/>
    </location>
</feature>
<proteinExistence type="predicted"/>
<evidence type="ECO:0000313" key="2">
    <source>
        <dbReference type="EMBL" id="MBT1172733.1"/>
    </source>
</evidence>
<feature type="transmembrane region" description="Helical" evidence="1">
    <location>
        <begin position="7"/>
        <end position="26"/>
    </location>
</feature>
<accession>A0ABS5UPE4</accession>
<dbReference type="PANTHER" id="PTHR40078:SF1">
    <property type="entry name" value="INTEGRAL MEMBRANE PROTEIN"/>
    <property type="match status" value="1"/>
</dbReference>
<keyword evidence="3" id="KW-1185">Reference proteome</keyword>
<dbReference type="InterPro" id="IPR038750">
    <property type="entry name" value="YczE/YyaS-like"/>
</dbReference>
<keyword evidence="1" id="KW-0812">Transmembrane</keyword>
<dbReference type="PANTHER" id="PTHR40078">
    <property type="entry name" value="INTEGRAL MEMBRANE PROTEIN-RELATED"/>
    <property type="match status" value="1"/>
</dbReference>
<dbReference type="Proteomes" id="UP000773064">
    <property type="component" value="Unassembled WGS sequence"/>
</dbReference>
<organism evidence="2 3">
    <name type="scientific">Bifidobacterium santillanense</name>
    <dbReference type="NCBI Taxonomy" id="2809028"/>
    <lineage>
        <taxon>Bacteria</taxon>
        <taxon>Bacillati</taxon>
        <taxon>Actinomycetota</taxon>
        <taxon>Actinomycetes</taxon>
        <taxon>Bifidobacteriales</taxon>
        <taxon>Bifidobacteriaceae</taxon>
        <taxon>Bifidobacterium</taxon>
    </lineage>
</organism>
<name>A0ABS5UPE4_9BIFI</name>
<feature type="transmembrane region" description="Helical" evidence="1">
    <location>
        <begin position="114"/>
        <end position="137"/>
    </location>
</feature>
<keyword evidence="1" id="KW-0472">Membrane</keyword>
<evidence type="ECO:0000313" key="3">
    <source>
        <dbReference type="Proteomes" id="UP000773064"/>
    </source>
</evidence>
<sequence length="228" mass="24677">MPYIIKRLICFLAGIAIESFGIALITKSNLGTSPISSIAWVATLRFPQISFGVTTFVVNVIFVLIEVILLRRDFHAFQYLQLAVTFWFAAVLDASMTLLGWFNPDTWWARGAGLLLGCAILALGICMEVSPALIMVPGEGIVNAFAKVTKVRFGTVKVCFDVSLIIIAGVLSFVFFGRINGLGVGTVVAAVITGQIVNLINRHVRFVGPPVRDVKGVEHAKEPVKQAA</sequence>
<comment type="caution">
    <text evidence="2">The sequence shown here is derived from an EMBL/GenBank/DDBJ whole genome shotgun (WGS) entry which is preliminary data.</text>
</comment>
<feature type="transmembrane region" description="Helical" evidence="1">
    <location>
        <begin position="182"/>
        <end position="200"/>
    </location>
</feature>
<dbReference type="RefSeq" id="WP_214358139.1">
    <property type="nucleotide sequence ID" value="NZ_JAFEJS010000004.1"/>
</dbReference>
<keyword evidence="1" id="KW-1133">Transmembrane helix</keyword>
<evidence type="ECO:0000256" key="1">
    <source>
        <dbReference type="SAM" id="Phobius"/>
    </source>
</evidence>
<gene>
    <name evidence="2" type="ORF">JS528_05070</name>
</gene>
<feature type="transmembrane region" description="Helical" evidence="1">
    <location>
        <begin position="158"/>
        <end position="176"/>
    </location>
</feature>